<evidence type="ECO:0000256" key="5">
    <source>
        <dbReference type="ARBA" id="ARBA00023054"/>
    </source>
</evidence>
<dbReference type="Pfam" id="PF00018">
    <property type="entry name" value="SH3_1"/>
    <property type="match status" value="1"/>
</dbReference>
<dbReference type="Gene3D" id="2.30.30.40">
    <property type="entry name" value="SH3 Domains"/>
    <property type="match status" value="1"/>
</dbReference>
<dbReference type="GO" id="GO:0043226">
    <property type="term" value="C:organelle"/>
    <property type="evidence" value="ECO:0007669"/>
    <property type="project" value="UniProtKB-ARBA"/>
</dbReference>
<dbReference type="PROSITE" id="PS51741">
    <property type="entry name" value="F_BAR"/>
    <property type="match status" value="1"/>
</dbReference>
<dbReference type="GeneID" id="116938778"/>
<evidence type="ECO:0000256" key="3">
    <source>
        <dbReference type="ARBA" id="ARBA00022490"/>
    </source>
</evidence>
<gene>
    <name evidence="14" type="primary">LOC116938778</name>
</gene>
<protein>
    <submittedName>
        <fullName evidence="14">Nostrin-like</fullName>
    </submittedName>
</protein>
<accession>A0AAJ7WMS9</accession>
<feature type="compositionally biased region" description="Low complexity" evidence="10">
    <location>
        <begin position="517"/>
        <end position="527"/>
    </location>
</feature>
<dbReference type="PANTHER" id="PTHR23065:SF7">
    <property type="entry name" value="NOSTRIN, ISOFORM H"/>
    <property type="match status" value="1"/>
</dbReference>
<organism evidence="13 14">
    <name type="scientific">Petromyzon marinus</name>
    <name type="common">Sea lamprey</name>
    <dbReference type="NCBI Taxonomy" id="7757"/>
    <lineage>
        <taxon>Eukaryota</taxon>
        <taxon>Metazoa</taxon>
        <taxon>Chordata</taxon>
        <taxon>Craniata</taxon>
        <taxon>Vertebrata</taxon>
        <taxon>Cyclostomata</taxon>
        <taxon>Hyperoartia</taxon>
        <taxon>Petromyzontiformes</taxon>
        <taxon>Petromyzontidae</taxon>
        <taxon>Petromyzon</taxon>
    </lineage>
</organism>
<keyword evidence="3" id="KW-0963">Cytoplasm</keyword>
<feature type="coiled-coil region" evidence="9">
    <location>
        <begin position="98"/>
        <end position="125"/>
    </location>
</feature>
<dbReference type="GO" id="GO:0005737">
    <property type="term" value="C:cytoplasm"/>
    <property type="evidence" value="ECO:0007669"/>
    <property type="project" value="TreeGrafter"/>
</dbReference>
<dbReference type="InterPro" id="IPR036028">
    <property type="entry name" value="SH3-like_dom_sf"/>
</dbReference>
<reference evidence="14" key="1">
    <citation type="submission" date="2025-08" db="UniProtKB">
        <authorList>
            <consortium name="RefSeq"/>
        </authorList>
    </citation>
    <scope>IDENTIFICATION</scope>
    <source>
        <tissue evidence="14">Sperm</tissue>
    </source>
</reference>
<keyword evidence="13" id="KW-1185">Reference proteome</keyword>
<evidence type="ECO:0000259" key="11">
    <source>
        <dbReference type="PROSITE" id="PS50002"/>
    </source>
</evidence>
<dbReference type="InterPro" id="IPR001060">
    <property type="entry name" value="FCH_dom"/>
</dbReference>
<dbReference type="PANTHER" id="PTHR23065">
    <property type="entry name" value="PROLINE-SERINE-THREONINE PHOSPHATASE INTERACTING PROTEIN 1"/>
    <property type="match status" value="1"/>
</dbReference>
<dbReference type="PROSITE" id="PS50002">
    <property type="entry name" value="SH3"/>
    <property type="match status" value="1"/>
</dbReference>
<comment type="subcellular location">
    <subcellularLocation>
        <location evidence="1">Cytoplasm</location>
        <location evidence="1">Cytoskeleton</location>
    </subcellularLocation>
</comment>
<keyword evidence="2 7" id="KW-0728">SH3 domain</keyword>
<feature type="coiled-coil region" evidence="9">
    <location>
        <begin position="299"/>
        <end position="326"/>
    </location>
</feature>
<feature type="domain" description="F-BAR" evidence="12">
    <location>
        <begin position="1"/>
        <end position="260"/>
    </location>
</feature>
<evidence type="ECO:0000256" key="1">
    <source>
        <dbReference type="ARBA" id="ARBA00004245"/>
    </source>
</evidence>
<dbReference type="SMART" id="SM00326">
    <property type="entry name" value="SH3"/>
    <property type="match status" value="1"/>
</dbReference>
<evidence type="ECO:0000313" key="13">
    <source>
        <dbReference type="Proteomes" id="UP001318040"/>
    </source>
</evidence>
<dbReference type="RefSeq" id="XP_032802283.1">
    <property type="nucleotide sequence ID" value="XM_032946392.1"/>
</dbReference>
<dbReference type="Proteomes" id="UP001318040">
    <property type="component" value="Chromosome 4"/>
</dbReference>
<keyword evidence="6" id="KW-0206">Cytoskeleton</keyword>
<keyword evidence="4" id="KW-0597">Phosphoprotein</keyword>
<dbReference type="InterPro" id="IPR057870">
    <property type="entry name" value="HR1_TOCA"/>
</dbReference>
<evidence type="ECO:0000256" key="7">
    <source>
        <dbReference type="PROSITE-ProRule" id="PRU00192"/>
    </source>
</evidence>
<evidence type="ECO:0000256" key="6">
    <source>
        <dbReference type="ARBA" id="ARBA00023212"/>
    </source>
</evidence>
<evidence type="ECO:0000256" key="9">
    <source>
        <dbReference type="SAM" id="Coils"/>
    </source>
</evidence>
<feature type="region of interest" description="Disordered" evidence="10">
    <location>
        <begin position="605"/>
        <end position="626"/>
    </location>
</feature>
<dbReference type="CTD" id="115677"/>
<evidence type="ECO:0000256" key="2">
    <source>
        <dbReference type="ARBA" id="ARBA00022443"/>
    </source>
</evidence>
<evidence type="ECO:0000259" key="12">
    <source>
        <dbReference type="PROSITE" id="PS51741"/>
    </source>
</evidence>
<dbReference type="Gene3D" id="6.10.140.470">
    <property type="match status" value="1"/>
</dbReference>
<dbReference type="Gene3D" id="1.20.1270.60">
    <property type="entry name" value="Arfaptin homology (AH) domain/BAR domain"/>
    <property type="match status" value="1"/>
</dbReference>
<dbReference type="AlphaFoldDB" id="A0AAJ7WMS9"/>
<evidence type="ECO:0000313" key="14">
    <source>
        <dbReference type="RefSeq" id="XP_032802283.1"/>
    </source>
</evidence>
<dbReference type="InterPro" id="IPR027267">
    <property type="entry name" value="AH/BAR_dom_sf"/>
</dbReference>
<dbReference type="SUPFAM" id="SSF50044">
    <property type="entry name" value="SH3-domain"/>
    <property type="match status" value="1"/>
</dbReference>
<proteinExistence type="predicted"/>
<feature type="region of interest" description="Disordered" evidence="10">
    <location>
        <begin position="487"/>
        <end position="537"/>
    </location>
</feature>
<dbReference type="GO" id="GO:0005886">
    <property type="term" value="C:plasma membrane"/>
    <property type="evidence" value="ECO:0007669"/>
    <property type="project" value="TreeGrafter"/>
</dbReference>
<dbReference type="KEGG" id="pmrn:116938778"/>
<sequence length="734" mass="82116">MQDPKSEVTYAKIYEELLKSVKHGTDFCKEVTAVFQIRADLELNYGRTLKKLVTRLCKVSSKIEKGSVLNALLAVYQEMTSTSELHINLAKAFQEDFVKTLQVEIDEECKRKKQLEQTVDKATKIMTENRSNQLKLQRKLYQCSRNHEMLLVTFSAGFSIRNDKDSRKVEARMQKSMSALEKADQEYYEHNILGAQYRCQWERTMEQNCEELKELQNKRLLSLQELLNKYSILLTDHTSSITNITGKVQESVGRISVYQDLQPLLEGMSNWAHHENTELMLADYYEEVARSHMDEGRLADSLNNKISRLNTELQKTRNENNALRRLTGTYGETSSFAHTRAQLESKLGEGQFKVHLLELNQHKLECVLADLETHERPRHMLSDRVIAWSDKQGLKHAMIRMPKLKLDEGCALSIPEAETVEGCGLPNCPLGSRHGTHGQHAARTMAPPGVGVRQIRPTSLPHRQNNNNTRGKWRRIASMRNSLMLRNGEPAGSAQRPNHRINEGSPAARHLGARSGAAARRVPARIPRAPHPRGSVIGWFNSGEGHETQERVDGAENSSSPFAGTDVGGELRAIPGSLQSDIHAQLEETDGSSIVTVEGLGMQGAASRDEQQAAFGSTNTTDGANSEQFATGTRAHADLNYRVEGSQASLLTNTIGAAASDLSIDTYQGEPLPVIGKCRVLYDHIAITDEELTVREGEILNIHRKDPDGWWFGEVNGQEGLFPALYVQEIPLVD</sequence>
<dbReference type="Pfam" id="PF00611">
    <property type="entry name" value="FCH"/>
    <property type="match status" value="1"/>
</dbReference>
<dbReference type="InterPro" id="IPR031160">
    <property type="entry name" value="F_BAR_dom"/>
</dbReference>
<dbReference type="InterPro" id="IPR001452">
    <property type="entry name" value="SH3_domain"/>
</dbReference>
<feature type="compositionally biased region" description="Polar residues" evidence="10">
    <location>
        <begin position="614"/>
        <end position="626"/>
    </location>
</feature>
<keyword evidence="5 8" id="KW-0175">Coiled coil</keyword>
<evidence type="ECO:0000256" key="10">
    <source>
        <dbReference type="SAM" id="MobiDB-lite"/>
    </source>
</evidence>
<dbReference type="SUPFAM" id="SSF103657">
    <property type="entry name" value="BAR/IMD domain-like"/>
    <property type="match status" value="1"/>
</dbReference>
<dbReference type="SMART" id="SM00055">
    <property type="entry name" value="FCH"/>
    <property type="match status" value="1"/>
</dbReference>
<evidence type="ECO:0000256" key="8">
    <source>
        <dbReference type="PROSITE-ProRule" id="PRU01077"/>
    </source>
</evidence>
<name>A0AAJ7WMS9_PETMA</name>
<dbReference type="Pfam" id="PF25610">
    <property type="entry name" value="HR1_TOCA"/>
    <property type="match status" value="1"/>
</dbReference>
<evidence type="ECO:0000256" key="4">
    <source>
        <dbReference type="ARBA" id="ARBA00022553"/>
    </source>
</evidence>
<feature type="domain" description="SH3" evidence="11">
    <location>
        <begin position="673"/>
        <end position="732"/>
    </location>
</feature>